<dbReference type="RefSeq" id="XP_033686882.1">
    <property type="nucleotide sequence ID" value="XM_033835343.1"/>
</dbReference>
<protein>
    <submittedName>
        <fullName evidence="2">Uncharacterized protein</fullName>
    </submittedName>
</protein>
<accession>A0A6A6IP68</accession>
<reference evidence="2" key="1">
    <citation type="journal article" date="2020" name="Stud. Mycol.">
        <title>101 Dothideomycetes genomes: a test case for predicting lifestyles and emergence of pathogens.</title>
        <authorList>
            <person name="Haridas S."/>
            <person name="Albert R."/>
            <person name="Binder M."/>
            <person name="Bloem J."/>
            <person name="Labutti K."/>
            <person name="Salamov A."/>
            <person name="Andreopoulos B."/>
            <person name="Baker S."/>
            <person name="Barry K."/>
            <person name="Bills G."/>
            <person name="Bluhm B."/>
            <person name="Cannon C."/>
            <person name="Castanera R."/>
            <person name="Culley D."/>
            <person name="Daum C."/>
            <person name="Ezra D."/>
            <person name="Gonzalez J."/>
            <person name="Henrissat B."/>
            <person name="Kuo A."/>
            <person name="Liang C."/>
            <person name="Lipzen A."/>
            <person name="Lutzoni F."/>
            <person name="Magnuson J."/>
            <person name="Mondo S."/>
            <person name="Nolan M."/>
            <person name="Ohm R."/>
            <person name="Pangilinan J."/>
            <person name="Park H.-J."/>
            <person name="Ramirez L."/>
            <person name="Alfaro M."/>
            <person name="Sun H."/>
            <person name="Tritt A."/>
            <person name="Yoshinaga Y."/>
            <person name="Zwiers L.-H."/>
            <person name="Turgeon B."/>
            <person name="Goodwin S."/>
            <person name="Spatafora J."/>
            <person name="Crous P."/>
            <person name="Grigoriev I."/>
        </authorList>
    </citation>
    <scope>NUCLEOTIDE SEQUENCE</scope>
    <source>
        <strain evidence="2">CBS 122368</strain>
    </source>
</reference>
<evidence type="ECO:0000256" key="1">
    <source>
        <dbReference type="SAM" id="Coils"/>
    </source>
</evidence>
<evidence type="ECO:0000313" key="2">
    <source>
        <dbReference type="EMBL" id="KAF2251878.1"/>
    </source>
</evidence>
<proteinExistence type="predicted"/>
<dbReference type="AlphaFoldDB" id="A0A6A6IP68"/>
<evidence type="ECO:0000313" key="3">
    <source>
        <dbReference type="Proteomes" id="UP000800094"/>
    </source>
</evidence>
<sequence>MSLGLEFLFEVECLDAAPESCHTSVSQGIVSPTTLCGPEGSSSCDTRTHDAADMRARPEEHCEDNLDGLDETMDGLQLSVTNMMSGTMLIEEAMEELRKERDKWEAQAKEYAKENETLRKRLIARASEDPAFPSDVVTRLNRLEPENQRLRTENNALKKELDTAEREYATLCYENEGKGRKLKGANKKVRNAKNVAAQEEEKAKEAVHDKNQRLASERKMRKERNEALAELEKLKKQCAGLRADLLIERSGDAHLRDDGTVGDETTVAIPIEFKIHRGDFHKLRTMFQSNQMIVRDKLERWYREWRKPEEEGRTKVVGANYVDAKNNIGVDLYDDEVTVPEELGGEYPRTGAEHDEWRSKRGLEAVCRQATATDNALQ</sequence>
<dbReference type="OrthoDB" id="3796753at2759"/>
<keyword evidence="1" id="KW-0175">Coiled coil</keyword>
<keyword evidence="3" id="KW-1185">Reference proteome</keyword>
<dbReference type="EMBL" id="ML987192">
    <property type="protein sequence ID" value="KAF2251878.1"/>
    <property type="molecule type" value="Genomic_DNA"/>
</dbReference>
<gene>
    <name evidence="2" type="ORF">BU26DRAFT_602372</name>
</gene>
<dbReference type="Proteomes" id="UP000800094">
    <property type="component" value="Unassembled WGS sequence"/>
</dbReference>
<feature type="coiled-coil region" evidence="1">
    <location>
        <begin position="87"/>
        <end position="244"/>
    </location>
</feature>
<organism evidence="2 3">
    <name type="scientific">Trematosphaeria pertusa</name>
    <dbReference type="NCBI Taxonomy" id="390896"/>
    <lineage>
        <taxon>Eukaryota</taxon>
        <taxon>Fungi</taxon>
        <taxon>Dikarya</taxon>
        <taxon>Ascomycota</taxon>
        <taxon>Pezizomycotina</taxon>
        <taxon>Dothideomycetes</taxon>
        <taxon>Pleosporomycetidae</taxon>
        <taxon>Pleosporales</taxon>
        <taxon>Massarineae</taxon>
        <taxon>Trematosphaeriaceae</taxon>
        <taxon>Trematosphaeria</taxon>
    </lineage>
</organism>
<dbReference type="GeneID" id="54588673"/>
<name>A0A6A6IP68_9PLEO</name>